<dbReference type="AlphaFoldDB" id="A0A2S7IW32"/>
<keyword evidence="2" id="KW-1185">Reference proteome</keyword>
<dbReference type="Proteomes" id="UP000238493">
    <property type="component" value="Unassembled WGS sequence"/>
</dbReference>
<name>A0A2S7IW32_9HYPH</name>
<reference evidence="1 2" key="1">
    <citation type="submission" date="2018-02" db="EMBL/GenBank/DDBJ databases">
        <title>Draft genome sequence of Ochrobactrum oryzae found in Brazil.</title>
        <authorList>
            <person name="Cerdeira L."/>
            <person name="Andrade F."/>
            <person name="Zacariotto T."/>
            <person name="Barbosa B."/>
            <person name="Santos S."/>
            <person name="Cassetari V."/>
            <person name="Lincopan N."/>
        </authorList>
    </citation>
    <scope>NUCLEOTIDE SEQUENCE [LARGE SCALE GENOMIC DNA]</scope>
    <source>
        <strain evidence="1 2">OA447</strain>
    </source>
</reference>
<protein>
    <submittedName>
        <fullName evidence="1">Uncharacterized protein</fullName>
    </submittedName>
</protein>
<dbReference type="EMBL" id="PTRC01000033">
    <property type="protein sequence ID" value="PQA72215.1"/>
    <property type="molecule type" value="Genomic_DNA"/>
</dbReference>
<comment type="caution">
    <text evidence="1">The sequence shown here is derived from an EMBL/GenBank/DDBJ whole genome shotgun (WGS) entry which is preliminary data.</text>
</comment>
<evidence type="ECO:0000313" key="2">
    <source>
        <dbReference type="Proteomes" id="UP000238493"/>
    </source>
</evidence>
<organism evidence="1 2">
    <name type="scientific">Brucella oryzae</name>
    <dbReference type="NCBI Taxonomy" id="335286"/>
    <lineage>
        <taxon>Bacteria</taxon>
        <taxon>Pseudomonadati</taxon>
        <taxon>Pseudomonadota</taxon>
        <taxon>Alphaproteobacteria</taxon>
        <taxon>Hyphomicrobiales</taxon>
        <taxon>Brucellaceae</taxon>
        <taxon>Brucella/Ochrobactrum group</taxon>
        <taxon>Brucella</taxon>
    </lineage>
</organism>
<proteinExistence type="predicted"/>
<gene>
    <name evidence="1" type="ORF">C3731_17610</name>
</gene>
<evidence type="ECO:0000313" key="1">
    <source>
        <dbReference type="EMBL" id="PQA72215.1"/>
    </source>
</evidence>
<sequence>MSDTDRVIWCDRGWQPVHFGFCPSKKAWKREMKRLNCKEPYPYTDGRCTTFTNEGKVVCIVTLRDGSENERSISEITGLLVHEATHVWQTIRDDIGEKDPSPEFEAYSMQAIFQGLFTAFQETRGLD</sequence>
<accession>A0A2S7IW32</accession>